<proteinExistence type="predicted"/>
<evidence type="ECO:0000313" key="2">
    <source>
        <dbReference type="Proteomes" id="UP001371218"/>
    </source>
</evidence>
<dbReference type="InterPro" id="IPR054220">
    <property type="entry name" value="DUF6940"/>
</dbReference>
<comment type="caution">
    <text evidence="1">The sequence shown here is derived from an EMBL/GenBank/DDBJ whole genome shotgun (WGS) entry which is preliminary data.</text>
</comment>
<accession>A0ABU9BUJ7</accession>
<name>A0ABU9BUJ7_9BURK</name>
<dbReference type="Proteomes" id="UP001371218">
    <property type="component" value="Unassembled WGS sequence"/>
</dbReference>
<protein>
    <submittedName>
        <fullName evidence="1">Uncharacterized protein</fullName>
    </submittedName>
</protein>
<keyword evidence="2" id="KW-1185">Reference proteome</keyword>
<gene>
    <name evidence="1" type="ORF">AACH06_22140</name>
</gene>
<organism evidence="1 2">
    <name type="scientific">Ideonella lacteola</name>
    <dbReference type="NCBI Taxonomy" id="2984193"/>
    <lineage>
        <taxon>Bacteria</taxon>
        <taxon>Pseudomonadati</taxon>
        <taxon>Pseudomonadota</taxon>
        <taxon>Betaproteobacteria</taxon>
        <taxon>Burkholderiales</taxon>
        <taxon>Sphaerotilaceae</taxon>
        <taxon>Ideonella</taxon>
    </lineage>
</organism>
<dbReference type="Pfam" id="PF22086">
    <property type="entry name" value="DUF6940"/>
    <property type="match status" value="1"/>
</dbReference>
<reference evidence="1 2" key="1">
    <citation type="submission" date="2024-04" db="EMBL/GenBank/DDBJ databases">
        <title>Novel species of the genus Ideonella isolated from streams.</title>
        <authorList>
            <person name="Lu H."/>
        </authorList>
    </citation>
    <scope>NUCLEOTIDE SEQUENCE [LARGE SCALE GENOMIC DNA]</scope>
    <source>
        <strain evidence="1 2">DXS29W</strain>
    </source>
</reference>
<sequence>MHPFSHHCETITPGRISRYALNEGGQPLSYRRTLDLLADDAGFRRYLSQVLADHSFTSFRWETPPITHATIDRPFEFVVINDPFIDMPPEPEVFGEHFGGANRQQPVVAVPNLGRTATLVVPRQLDEQCAYPHLAAFVRTAPEDQLHALWQRAAQEARAQLSDRRMWISTAGGGVAWLHVRLEGTPKYYAYRPYAEAA</sequence>
<dbReference type="RefSeq" id="WP_341427956.1">
    <property type="nucleotide sequence ID" value="NZ_JBBUTG010000017.1"/>
</dbReference>
<dbReference type="EMBL" id="JBBUTG010000017">
    <property type="protein sequence ID" value="MEK8033531.1"/>
    <property type="molecule type" value="Genomic_DNA"/>
</dbReference>
<evidence type="ECO:0000313" key="1">
    <source>
        <dbReference type="EMBL" id="MEK8033531.1"/>
    </source>
</evidence>